<evidence type="ECO:0000256" key="1">
    <source>
        <dbReference type="ARBA" id="ARBA00022729"/>
    </source>
</evidence>
<dbReference type="EMBL" id="UOFE01000022">
    <property type="protein sequence ID" value="VAW51750.1"/>
    <property type="molecule type" value="Genomic_DNA"/>
</dbReference>
<reference evidence="4" key="1">
    <citation type="submission" date="2018-06" db="EMBL/GenBank/DDBJ databases">
        <authorList>
            <person name="Zhirakovskaya E."/>
        </authorList>
    </citation>
    <scope>NUCLEOTIDE SEQUENCE</scope>
</reference>
<protein>
    <submittedName>
        <fullName evidence="4">LpqC</fullName>
    </submittedName>
</protein>
<keyword evidence="1" id="KW-0732">Signal</keyword>
<proteinExistence type="predicted"/>
<dbReference type="GO" id="GO:0008236">
    <property type="term" value="F:serine-type peptidase activity"/>
    <property type="evidence" value="ECO:0007669"/>
    <property type="project" value="InterPro"/>
</dbReference>
<feature type="domain" description="Peptidase S9 prolyl oligopeptidase catalytic" evidence="3">
    <location>
        <begin position="150"/>
        <end position="195"/>
    </location>
</feature>
<dbReference type="SUPFAM" id="SSF53474">
    <property type="entry name" value="alpha/beta-Hydrolases"/>
    <property type="match status" value="1"/>
</dbReference>
<dbReference type="PANTHER" id="PTHR43037">
    <property type="entry name" value="UNNAMED PRODUCT-RELATED"/>
    <property type="match status" value="1"/>
</dbReference>
<dbReference type="Gene3D" id="3.40.50.1820">
    <property type="entry name" value="alpha/beta hydrolase"/>
    <property type="match status" value="1"/>
</dbReference>
<dbReference type="AlphaFoldDB" id="A0A3B0WH11"/>
<keyword evidence="2" id="KW-0378">Hydrolase</keyword>
<sequence>MPMMFKLALYWIFIILFTFATQATAQTESNGIDTSQSGWFEISLPHDKLTRYFRVYRPEKLDAHPAVVFVLHGGKQSMRQIFKKDAGGSQEWQTLADKEGFLLVVPNGINVKNGDTNGEKQNWNDCRVPIEGSGSSSIADDVGFIDSLITWTNEHYHTNLNRVYVTGASNGGMMTYRLVTELGDKFAAAVAFVANQPVLSDCAEPKYAIPLMIMNGTNDPLVLWKGGQIRKQGVALLSAEDTLQYWIKVNKLITRQRITNLPDNSTKDGSYIIQRIFPPDVEGSAELRFYQVKSGGHTMPSIKHDVSMLAKWLVGKQNKDLEATHEAWNFMKQFPTKEKRSAEE</sequence>
<evidence type="ECO:0000259" key="3">
    <source>
        <dbReference type="Pfam" id="PF00326"/>
    </source>
</evidence>
<organism evidence="4">
    <name type="scientific">hydrothermal vent metagenome</name>
    <dbReference type="NCBI Taxonomy" id="652676"/>
    <lineage>
        <taxon>unclassified sequences</taxon>
        <taxon>metagenomes</taxon>
        <taxon>ecological metagenomes</taxon>
    </lineage>
</organism>
<accession>A0A3B0WH11</accession>
<dbReference type="InterPro" id="IPR029058">
    <property type="entry name" value="AB_hydrolase_fold"/>
</dbReference>
<evidence type="ECO:0000256" key="2">
    <source>
        <dbReference type="ARBA" id="ARBA00022801"/>
    </source>
</evidence>
<dbReference type="PANTHER" id="PTHR43037:SF5">
    <property type="entry name" value="FERULOYL ESTERASE"/>
    <property type="match status" value="1"/>
</dbReference>
<dbReference type="GO" id="GO:0006508">
    <property type="term" value="P:proteolysis"/>
    <property type="evidence" value="ECO:0007669"/>
    <property type="project" value="InterPro"/>
</dbReference>
<name>A0A3B0WH11_9ZZZZ</name>
<dbReference type="Pfam" id="PF00326">
    <property type="entry name" value="Peptidase_S9"/>
    <property type="match status" value="1"/>
</dbReference>
<dbReference type="InterPro" id="IPR001375">
    <property type="entry name" value="Peptidase_S9_cat"/>
</dbReference>
<gene>
    <name evidence="4" type="ORF">MNBD_GAMMA05-58</name>
</gene>
<dbReference type="InterPro" id="IPR050955">
    <property type="entry name" value="Plant_Biomass_Hydrol_Est"/>
</dbReference>
<evidence type="ECO:0000313" key="4">
    <source>
        <dbReference type="EMBL" id="VAW51750.1"/>
    </source>
</evidence>